<feature type="signal peptide" evidence="2">
    <location>
        <begin position="1"/>
        <end position="20"/>
    </location>
</feature>
<evidence type="ECO:0000313" key="4">
    <source>
        <dbReference type="EMBL" id="AZG17249.1"/>
    </source>
</evidence>
<dbReference type="InterPro" id="IPR050955">
    <property type="entry name" value="Plant_Biomass_Hydrol_Est"/>
</dbReference>
<dbReference type="Pfam" id="PF12733">
    <property type="entry name" value="Cadherin-like"/>
    <property type="match status" value="1"/>
</dbReference>
<keyword evidence="1 2" id="KW-0732">Signal</keyword>
<evidence type="ECO:0000256" key="1">
    <source>
        <dbReference type="ARBA" id="ARBA00022729"/>
    </source>
</evidence>
<dbReference type="RefSeq" id="WP_124686978.1">
    <property type="nucleotide sequence ID" value="NZ_CP033971.1"/>
</dbReference>
<accession>A0A3G8HAC9</accession>
<name>A0A3G8HAC9_9BURK</name>
<evidence type="ECO:0000259" key="3">
    <source>
        <dbReference type="Pfam" id="PF12733"/>
    </source>
</evidence>
<dbReference type="Pfam" id="PF00756">
    <property type="entry name" value="Esterase"/>
    <property type="match status" value="1"/>
</dbReference>
<dbReference type="Proteomes" id="UP000270411">
    <property type="component" value="Plasmid unnamed2"/>
</dbReference>
<protein>
    <recommendedName>
        <fullName evidence="3">Cadherin-like beta-sandwich-like domain-containing protein</fullName>
    </recommendedName>
</protein>
<dbReference type="InterPro" id="IPR000801">
    <property type="entry name" value="Esterase-like"/>
</dbReference>
<dbReference type="InterPro" id="IPR029058">
    <property type="entry name" value="AB_hydrolase_fold"/>
</dbReference>
<evidence type="ECO:0000256" key="2">
    <source>
        <dbReference type="SAM" id="SignalP"/>
    </source>
</evidence>
<organism evidence="4 5">
    <name type="scientific">Cupriavidus pauculus</name>
    <dbReference type="NCBI Taxonomy" id="82633"/>
    <lineage>
        <taxon>Bacteria</taxon>
        <taxon>Pseudomonadati</taxon>
        <taxon>Pseudomonadota</taxon>
        <taxon>Betaproteobacteria</taxon>
        <taxon>Burkholderiales</taxon>
        <taxon>Burkholderiaceae</taxon>
        <taxon>Cupriavidus</taxon>
    </lineage>
</organism>
<evidence type="ECO:0000313" key="5">
    <source>
        <dbReference type="Proteomes" id="UP000270411"/>
    </source>
</evidence>
<feature type="chain" id="PRO_5018031843" description="Cadherin-like beta-sandwich-like domain-containing protein" evidence="2">
    <location>
        <begin position="21"/>
        <end position="380"/>
    </location>
</feature>
<dbReference type="PANTHER" id="PTHR43037:SF1">
    <property type="entry name" value="BLL1128 PROTEIN"/>
    <property type="match status" value="1"/>
</dbReference>
<proteinExistence type="predicted"/>
<dbReference type="EMBL" id="CP033971">
    <property type="protein sequence ID" value="AZG17249.1"/>
    <property type="molecule type" value="Genomic_DNA"/>
</dbReference>
<reference evidence="5" key="1">
    <citation type="submission" date="2018-11" db="EMBL/GenBank/DDBJ databases">
        <title>FDA dAtabase for Regulatory Grade micrObial Sequences (FDA-ARGOS): Supporting development and validation of Infectious Disease Dx tests.</title>
        <authorList>
            <person name="Goldberg B."/>
            <person name="Campos J."/>
            <person name="Tallon L."/>
            <person name="Sadzewicz L."/>
            <person name="Zhao X."/>
            <person name="Vavikolanu K."/>
            <person name="Mehta A."/>
            <person name="Aluvathingal J."/>
            <person name="Nadendla S."/>
            <person name="Geyer C."/>
            <person name="Nandy P."/>
            <person name="Yan Y."/>
            <person name="Sichtig H."/>
        </authorList>
    </citation>
    <scope>NUCLEOTIDE SEQUENCE [LARGE SCALE GENOMIC DNA]</scope>
    <source>
        <strain evidence="5">FDAARGOS_614</strain>
        <plasmid evidence="5">unnamed2</plasmid>
    </source>
</reference>
<dbReference type="Gene3D" id="3.40.50.1820">
    <property type="entry name" value="alpha/beta hydrolase"/>
    <property type="match status" value="1"/>
</dbReference>
<keyword evidence="4" id="KW-0614">Plasmid</keyword>
<geneLocation type="plasmid" evidence="4">
    <name>unnamed2</name>
</geneLocation>
<dbReference type="AlphaFoldDB" id="A0A3G8HAC9"/>
<dbReference type="KEGG" id="cpau:EHF44_27745"/>
<dbReference type="PANTHER" id="PTHR43037">
    <property type="entry name" value="UNNAMED PRODUCT-RELATED"/>
    <property type="match status" value="1"/>
</dbReference>
<gene>
    <name evidence="4" type="ORF">EHF44_27745</name>
</gene>
<dbReference type="OrthoDB" id="9764953at2"/>
<dbReference type="InterPro" id="IPR025883">
    <property type="entry name" value="Cadherin-like_domain"/>
</dbReference>
<sequence length="380" mass="42228">MRKLVTAFMIGCMISSAAMAVSQNANLETLAVRATGGTTIVPAFSPDRSDYQVWVRSDIKAIQIRASAWVGKSKIKINGDPVPSLNWYRKELQSGDNRLTINVLAPDGETTRAYSVTVHREDIRPVADAFLKLTYVDAATGATMPYRLYVPPNYDPHKRYPLVMFLHGGGEGGSDNEKQLLGTQGATVWAKPEEQARRPAFVLAPQAHSYLNQDPKSPIGGFGITRNRDGERFMEDALKPSTDVKLALAVLEKVMKEYGVERNRVYVTGLSQGGFGTWNIGLLRPDLFAAMIPIAGGGDPTQMEKLKSMPIWAFHAEEDQVIPVSYSRQSVEALRKAGGSPRYTELPAGTFLDPNEHWSWVYAYQTESVREWLFNQRKDD</sequence>
<feature type="domain" description="Cadherin-like beta-sandwich-like" evidence="3">
    <location>
        <begin position="39"/>
        <end position="121"/>
    </location>
</feature>
<dbReference type="SUPFAM" id="SSF53474">
    <property type="entry name" value="alpha/beta-Hydrolases"/>
    <property type="match status" value="1"/>
</dbReference>